<evidence type="ECO:0000313" key="2">
    <source>
        <dbReference type="Proteomes" id="UP000267029"/>
    </source>
</evidence>
<name>A0A0R3U763_MESCO</name>
<organism evidence="3">
    <name type="scientific">Mesocestoides corti</name>
    <name type="common">Flatworm</name>
    <dbReference type="NCBI Taxonomy" id="53468"/>
    <lineage>
        <taxon>Eukaryota</taxon>
        <taxon>Metazoa</taxon>
        <taxon>Spiralia</taxon>
        <taxon>Lophotrochozoa</taxon>
        <taxon>Platyhelminthes</taxon>
        <taxon>Cestoda</taxon>
        <taxon>Eucestoda</taxon>
        <taxon>Cyclophyllidea</taxon>
        <taxon>Mesocestoididae</taxon>
        <taxon>Mesocestoides</taxon>
    </lineage>
</organism>
<dbReference type="WBParaSite" id="MCOS_0000265701-mRNA-1">
    <property type="protein sequence ID" value="MCOS_0000265701-mRNA-1"/>
    <property type="gene ID" value="MCOS_0000265701"/>
</dbReference>
<reference evidence="1 2" key="2">
    <citation type="submission" date="2018-10" db="EMBL/GenBank/DDBJ databases">
        <authorList>
            <consortium name="Pathogen Informatics"/>
        </authorList>
    </citation>
    <scope>NUCLEOTIDE SEQUENCE [LARGE SCALE GENOMIC DNA]</scope>
</reference>
<evidence type="ECO:0000313" key="3">
    <source>
        <dbReference type="WBParaSite" id="MCOS_0000265701-mRNA-1"/>
    </source>
</evidence>
<dbReference type="AlphaFoldDB" id="A0A0R3U763"/>
<reference evidence="3" key="1">
    <citation type="submission" date="2017-02" db="UniProtKB">
        <authorList>
            <consortium name="WormBaseParasite"/>
        </authorList>
    </citation>
    <scope>IDENTIFICATION</scope>
</reference>
<dbReference type="Proteomes" id="UP000267029">
    <property type="component" value="Unassembled WGS sequence"/>
</dbReference>
<accession>A0A0R3U763</accession>
<gene>
    <name evidence="1" type="ORF">MCOS_LOCUS2658</name>
</gene>
<proteinExistence type="predicted"/>
<evidence type="ECO:0000313" key="1">
    <source>
        <dbReference type="EMBL" id="VDD76655.1"/>
    </source>
</evidence>
<dbReference type="EMBL" id="UXSR01000466">
    <property type="protein sequence ID" value="VDD76655.1"/>
    <property type="molecule type" value="Genomic_DNA"/>
</dbReference>
<protein>
    <submittedName>
        <fullName evidence="1 3">Uncharacterized protein</fullName>
    </submittedName>
</protein>
<keyword evidence="2" id="KW-1185">Reference proteome</keyword>
<sequence length="83" mass="9227">MHSCTGRCTVNACTRHLAARMLVRSPMQQPAASPGPPPSRPAVRRAQLLWMYKSKEVTDGVCEPANHVNLCDRLDRSKVGHFE</sequence>